<dbReference type="InterPro" id="IPR050463">
    <property type="entry name" value="Gfo/Idh/MocA_oxidrdct_glycsds"/>
</dbReference>
<keyword evidence="1" id="KW-0560">Oxidoreductase</keyword>
<sequence length="122" mass="13625">MNKRRNFVKQTALAGAGLTILPSLTFGKTTNQTTANLKIAFIGVGLRGTNHLKNALRRKDLEITAICDIDPNRINIALDKISKAGKKKPQVFGDNELDYRNLLELKEVDAVIISTPWLWHTK</sequence>
<reference evidence="3" key="1">
    <citation type="submission" date="2022-05" db="EMBL/GenBank/DDBJ databases">
        <authorList>
            <person name="Park J.-S."/>
        </authorList>
    </citation>
    <scope>NUCLEOTIDE SEQUENCE</scope>
    <source>
        <strain evidence="3">2012CJ34-3</strain>
    </source>
</reference>
<dbReference type="Pfam" id="PF01408">
    <property type="entry name" value="GFO_IDH_MocA"/>
    <property type="match status" value="1"/>
</dbReference>
<evidence type="ECO:0000256" key="1">
    <source>
        <dbReference type="ARBA" id="ARBA00023002"/>
    </source>
</evidence>
<dbReference type="SUPFAM" id="SSF51735">
    <property type="entry name" value="NAD(P)-binding Rossmann-fold domains"/>
    <property type="match status" value="1"/>
</dbReference>
<protein>
    <submittedName>
        <fullName evidence="3">Gfo/Idh/MocA family oxidoreductase</fullName>
    </submittedName>
</protein>
<accession>A0ABT0QI82</accession>
<feature type="non-terminal residue" evidence="3">
    <location>
        <position position="122"/>
    </location>
</feature>
<dbReference type="NCBIfam" id="TIGR01409">
    <property type="entry name" value="TAT_signal_seq"/>
    <property type="match status" value="1"/>
</dbReference>
<dbReference type="Proteomes" id="UP001165381">
    <property type="component" value="Unassembled WGS sequence"/>
</dbReference>
<organism evidence="3 4">
    <name type="scientific">Jejuia spongiicola</name>
    <dbReference type="NCBI Taxonomy" id="2942207"/>
    <lineage>
        <taxon>Bacteria</taxon>
        <taxon>Pseudomonadati</taxon>
        <taxon>Bacteroidota</taxon>
        <taxon>Flavobacteriia</taxon>
        <taxon>Flavobacteriales</taxon>
        <taxon>Flavobacteriaceae</taxon>
        <taxon>Jejuia</taxon>
    </lineage>
</organism>
<gene>
    <name evidence="3" type="ORF">M3P09_17035</name>
</gene>
<feature type="domain" description="Gfo/Idh/MocA-like oxidoreductase N-terminal" evidence="2">
    <location>
        <begin position="37"/>
        <end position="116"/>
    </location>
</feature>
<dbReference type="Gene3D" id="3.40.50.720">
    <property type="entry name" value="NAD(P)-binding Rossmann-like Domain"/>
    <property type="match status" value="1"/>
</dbReference>
<dbReference type="InterPro" id="IPR036291">
    <property type="entry name" value="NAD(P)-bd_dom_sf"/>
</dbReference>
<dbReference type="InterPro" id="IPR019546">
    <property type="entry name" value="TAT_signal_bac_arc"/>
</dbReference>
<dbReference type="PANTHER" id="PTHR43818:SF11">
    <property type="entry name" value="BCDNA.GH03377"/>
    <property type="match status" value="1"/>
</dbReference>
<evidence type="ECO:0000313" key="4">
    <source>
        <dbReference type="Proteomes" id="UP001165381"/>
    </source>
</evidence>
<name>A0ABT0QI82_9FLAO</name>
<dbReference type="InterPro" id="IPR000683">
    <property type="entry name" value="Gfo/Idh/MocA-like_OxRdtase_N"/>
</dbReference>
<evidence type="ECO:0000313" key="3">
    <source>
        <dbReference type="EMBL" id="MCL6296713.1"/>
    </source>
</evidence>
<dbReference type="EMBL" id="JAMFLZ010000011">
    <property type="protein sequence ID" value="MCL6296713.1"/>
    <property type="molecule type" value="Genomic_DNA"/>
</dbReference>
<dbReference type="PANTHER" id="PTHR43818">
    <property type="entry name" value="BCDNA.GH03377"/>
    <property type="match status" value="1"/>
</dbReference>
<evidence type="ECO:0000259" key="2">
    <source>
        <dbReference type="Pfam" id="PF01408"/>
    </source>
</evidence>
<keyword evidence="4" id="KW-1185">Reference proteome</keyword>
<proteinExistence type="predicted"/>
<comment type="caution">
    <text evidence="3">The sequence shown here is derived from an EMBL/GenBank/DDBJ whole genome shotgun (WGS) entry which is preliminary data.</text>
</comment>
<dbReference type="RefSeq" id="WP_249974032.1">
    <property type="nucleotide sequence ID" value="NZ_JAMFLZ010000011.1"/>
</dbReference>